<evidence type="ECO:0000256" key="1">
    <source>
        <dbReference type="SAM" id="Phobius"/>
    </source>
</evidence>
<sequence length="133" mass="13531">MSIRSGGLALVAGSAAFLIAGVTVTEFAHQWIEFSLFIGIPAGIVAGVVTSAAVYIGLADNSPAQRQRIASAVAGFGVVFLGGLLLLGGVLSLGVTLALSIAFVGALLAGTGVYVRRPKRRETDSEDETTGIR</sequence>
<dbReference type="AlphaFoldDB" id="A0A1H9PAR3"/>
<keyword evidence="1" id="KW-0812">Transmembrane</keyword>
<dbReference type="EMBL" id="FOFD01000005">
    <property type="protein sequence ID" value="SER44693.1"/>
    <property type="molecule type" value="Genomic_DNA"/>
</dbReference>
<feature type="transmembrane region" description="Helical" evidence="1">
    <location>
        <begin position="97"/>
        <end position="115"/>
    </location>
</feature>
<dbReference type="InterPro" id="IPR058460">
    <property type="entry name" value="DUF8147"/>
</dbReference>
<evidence type="ECO:0000313" key="4">
    <source>
        <dbReference type="Proteomes" id="UP000199114"/>
    </source>
</evidence>
<keyword evidence="4" id="KW-1185">Reference proteome</keyword>
<name>A0A1H9PAR3_9EURY</name>
<keyword evidence="1" id="KW-0472">Membrane</keyword>
<reference evidence="4" key="1">
    <citation type="submission" date="2016-10" db="EMBL/GenBank/DDBJ databases">
        <authorList>
            <person name="Varghese N."/>
            <person name="Submissions S."/>
        </authorList>
    </citation>
    <scope>NUCLEOTIDE SEQUENCE [LARGE SCALE GENOMIC DNA]</scope>
    <source>
        <strain evidence="4">DSM 25055</strain>
    </source>
</reference>
<gene>
    <name evidence="3" type="ORF">SAMN04489841_3904</name>
</gene>
<feature type="transmembrane region" description="Helical" evidence="1">
    <location>
        <begin position="34"/>
        <end position="58"/>
    </location>
</feature>
<dbReference type="OrthoDB" id="293114at2157"/>
<keyword evidence="1" id="KW-1133">Transmembrane helix</keyword>
<organism evidence="3 4">
    <name type="scientific">Natrinema salaciae</name>
    <dbReference type="NCBI Taxonomy" id="1186196"/>
    <lineage>
        <taxon>Archaea</taxon>
        <taxon>Methanobacteriati</taxon>
        <taxon>Methanobacteriota</taxon>
        <taxon>Stenosarchaea group</taxon>
        <taxon>Halobacteria</taxon>
        <taxon>Halobacteriales</taxon>
        <taxon>Natrialbaceae</taxon>
        <taxon>Natrinema</taxon>
    </lineage>
</organism>
<dbReference type="Proteomes" id="UP000199114">
    <property type="component" value="Unassembled WGS sequence"/>
</dbReference>
<evidence type="ECO:0000259" key="2">
    <source>
        <dbReference type="Pfam" id="PF26472"/>
    </source>
</evidence>
<feature type="domain" description="DUF8147" evidence="2">
    <location>
        <begin position="3"/>
        <end position="116"/>
    </location>
</feature>
<accession>A0A1H9PAR3</accession>
<feature type="transmembrane region" description="Helical" evidence="1">
    <location>
        <begin position="70"/>
        <end position="91"/>
    </location>
</feature>
<evidence type="ECO:0000313" key="3">
    <source>
        <dbReference type="EMBL" id="SER44693.1"/>
    </source>
</evidence>
<proteinExistence type="predicted"/>
<dbReference type="RefSeq" id="WP_090620687.1">
    <property type="nucleotide sequence ID" value="NZ_FOFD01000005.1"/>
</dbReference>
<dbReference type="Pfam" id="PF26472">
    <property type="entry name" value="DUF8147"/>
    <property type="match status" value="1"/>
</dbReference>
<protein>
    <recommendedName>
        <fullName evidence="2">DUF8147 domain-containing protein</fullName>
    </recommendedName>
</protein>